<dbReference type="SUPFAM" id="SSF53448">
    <property type="entry name" value="Nucleotide-diphospho-sugar transferases"/>
    <property type="match status" value="1"/>
</dbReference>
<reference evidence="2 3" key="1">
    <citation type="submission" date="2019-08" db="EMBL/GenBank/DDBJ databases">
        <title>Draft genome analysis of Rheinheimera tangshanensis isolated from the roots of fresh rice plants (Oryza sativa).</title>
        <authorList>
            <person name="Yu Q."/>
            <person name="Qi Y."/>
            <person name="Zhang H."/>
            <person name="Pu J."/>
        </authorList>
    </citation>
    <scope>NUCLEOTIDE SEQUENCE [LARGE SCALE GENOMIC DNA]</scope>
    <source>
        <strain evidence="2 3">JA3-B52</strain>
    </source>
</reference>
<dbReference type="InterPro" id="IPR001173">
    <property type="entry name" value="Glyco_trans_2-like"/>
</dbReference>
<evidence type="ECO:0000313" key="3">
    <source>
        <dbReference type="Proteomes" id="UP000321814"/>
    </source>
</evidence>
<feature type="domain" description="Glycosyltransferase 2-like" evidence="1">
    <location>
        <begin position="13"/>
        <end position="152"/>
    </location>
</feature>
<organism evidence="2 3">
    <name type="scientific">Rheinheimera tangshanensis</name>
    <dbReference type="NCBI Taxonomy" id="400153"/>
    <lineage>
        <taxon>Bacteria</taxon>
        <taxon>Pseudomonadati</taxon>
        <taxon>Pseudomonadota</taxon>
        <taxon>Gammaproteobacteria</taxon>
        <taxon>Chromatiales</taxon>
        <taxon>Chromatiaceae</taxon>
        <taxon>Rheinheimera</taxon>
    </lineage>
</organism>
<evidence type="ECO:0000259" key="1">
    <source>
        <dbReference type="Pfam" id="PF00535"/>
    </source>
</evidence>
<dbReference type="GO" id="GO:0016758">
    <property type="term" value="F:hexosyltransferase activity"/>
    <property type="evidence" value="ECO:0007669"/>
    <property type="project" value="UniProtKB-ARBA"/>
</dbReference>
<name>A0A5C8LVQ9_9GAMM</name>
<dbReference type="RefSeq" id="WP_147904344.1">
    <property type="nucleotide sequence ID" value="NZ_BAAAGC010000010.1"/>
</dbReference>
<proteinExistence type="predicted"/>
<dbReference type="InterPro" id="IPR029044">
    <property type="entry name" value="Nucleotide-diphossugar_trans"/>
</dbReference>
<dbReference type="PANTHER" id="PTHR22916:SF3">
    <property type="entry name" value="UDP-GLCNAC:BETAGAL BETA-1,3-N-ACETYLGLUCOSAMINYLTRANSFERASE-LIKE PROTEIN 1"/>
    <property type="match status" value="1"/>
</dbReference>
<comment type="caution">
    <text evidence="2">The sequence shown here is derived from an EMBL/GenBank/DDBJ whole genome shotgun (WGS) entry which is preliminary data.</text>
</comment>
<evidence type="ECO:0000313" key="2">
    <source>
        <dbReference type="EMBL" id="TXK80424.1"/>
    </source>
</evidence>
<dbReference type="PANTHER" id="PTHR22916">
    <property type="entry name" value="GLYCOSYLTRANSFERASE"/>
    <property type="match status" value="1"/>
</dbReference>
<accession>A0A5C8LVQ9</accession>
<sequence length="366" mass="40919">MEALYGDSLMKVSIITATYNSESTLKACLDSVANQTALANIEHIIVDGRSKDATLALVNQYPHVSTIVSEKDRGIYHAFNRGVALATGDLVYFLNSDDCFYDNSVIADVLSAISDEHQYYFGSVLCHDAKTGKSYFTLQNDSSQNNRRPCHQGFFCRRELFDRFGLFNECFSIAADMYFMKKVLRHTTGFVTERVVAKFSLEGMSSSSDNRVAMMRQHAIIDELLDGDDSQQELSEKLALQMHNSNDLKQLLLNVLDDKFNLRQWAKKKIAIFGTRELSQALSLLAQQQQLEVLCYVVSNPEHIPPGVAFPLVAISELGTMPVDLVINCIEGKHEAEISAKIRQVAPAVQVVSWRAFCQPNGVIQN</sequence>
<gene>
    <name evidence="2" type="ORF">FU839_10690</name>
</gene>
<dbReference type="Gene3D" id="3.90.550.10">
    <property type="entry name" value="Spore Coat Polysaccharide Biosynthesis Protein SpsA, Chain A"/>
    <property type="match status" value="1"/>
</dbReference>
<dbReference type="OrthoDB" id="9801954at2"/>
<protein>
    <submittedName>
        <fullName evidence="2">Glycosyltransferase</fullName>
    </submittedName>
</protein>
<dbReference type="AlphaFoldDB" id="A0A5C8LVQ9"/>
<keyword evidence="3" id="KW-1185">Reference proteome</keyword>
<dbReference type="CDD" id="cd06433">
    <property type="entry name" value="GT_2_WfgS_like"/>
    <property type="match status" value="1"/>
</dbReference>
<keyword evidence="2" id="KW-0808">Transferase</keyword>
<dbReference type="Pfam" id="PF00535">
    <property type="entry name" value="Glycos_transf_2"/>
    <property type="match status" value="1"/>
</dbReference>
<dbReference type="EMBL" id="VRLR01000006">
    <property type="protein sequence ID" value="TXK80424.1"/>
    <property type="molecule type" value="Genomic_DNA"/>
</dbReference>
<dbReference type="Proteomes" id="UP000321814">
    <property type="component" value="Unassembled WGS sequence"/>
</dbReference>